<organism evidence="2 3">
    <name type="scientific">Blattamonas nauphoetae</name>
    <dbReference type="NCBI Taxonomy" id="2049346"/>
    <lineage>
        <taxon>Eukaryota</taxon>
        <taxon>Metamonada</taxon>
        <taxon>Preaxostyla</taxon>
        <taxon>Oxymonadida</taxon>
        <taxon>Blattamonas</taxon>
    </lineage>
</organism>
<keyword evidence="3" id="KW-1185">Reference proteome</keyword>
<comment type="caution">
    <text evidence="2">The sequence shown here is derived from an EMBL/GenBank/DDBJ whole genome shotgun (WGS) entry which is preliminary data.</text>
</comment>
<gene>
    <name evidence="2" type="ORF">BLNAU_23805</name>
</gene>
<accession>A0ABQ9WP63</accession>
<dbReference type="EMBL" id="JARBJD010000527">
    <property type="protein sequence ID" value="KAK2941284.1"/>
    <property type="molecule type" value="Genomic_DNA"/>
</dbReference>
<sequence length="321" mass="37281">MITHLTKEEYDAAQQGQKQLREFMMKGETATKMSLLSVHQQNKHNVIKSAENQKWRSTHPVNRYHKINNNVFRCALDNLYLKPPLSFSEATQDHAGCCKRTSSERLVGHHTIKFLLAQTLKVIPSITVRTEIKRRRDEESVNEEEAYTIADLQFTVTTSFTKHSFARDIIGIKDEGQTILEFGLYLDILQDFTSRSHPQRGMMDPRGSAKEVERKKTMNTGRTLSLSFDEIKRRIAALHNNEDRKKLYLSTNRRTREQVHSGEKLKIINATKEPNSNSTPSLSSPKFQFLCIRTKHKKHDKTPKHETATYTWSIFFKNYVE</sequence>
<reference evidence="2 3" key="1">
    <citation type="journal article" date="2022" name="bioRxiv">
        <title>Genomics of Preaxostyla Flagellates Illuminates Evolutionary Transitions and the Path Towards Mitochondrial Loss.</title>
        <authorList>
            <person name="Novak L.V.F."/>
            <person name="Treitli S.C."/>
            <person name="Pyrih J."/>
            <person name="Halakuc P."/>
            <person name="Pipaliya S.V."/>
            <person name="Vacek V."/>
            <person name="Brzon O."/>
            <person name="Soukal P."/>
            <person name="Eme L."/>
            <person name="Dacks J.B."/>
            <person name="Karnkowska A."/>
            <person name="Elias M."/>
            <person name="Hampl V."/>
        </authorList>
    </citation>
    <scope>NUCLEOTIDE SEQUENCE [LARGE SCALE GENOMIC DNA]</scope>
    <source>
        <strain evidence="2">NAU3</strain>
        <tissue evidence="2">Gut</tissue>
    </source>
</reference>
<dbReference type="Proteomes" id="UP001281761">
    <property type="component" value="Unassembled WGS sequence"/>
</dbReference>
<feature type="region of interest" description="Disordered" evidence="1">
    <location>
        <begin position="196"/>
        <end position="215"/>
    </location>
</feature>
<protein>
    <submittedName>
        <fullName evidence="2">Uncharacterized protein</fullName>
    </submittedName>
</protein>
<proteinExistence type="predicted"/>
<evidence type="ECO:0000313" key="2">
    <source>
        <dbReference type="EMBL" id="KAK2941284.1"/>
    </source>
</evidence>
<evidence type="ECO:0000313" key="3">
    <source>
        <dbReference type="Proteomes" id="UP001281761"/>
    </source>
</evidence>
<name>A0ABQ9WP63_9EUKA</name>
<evidence type="ECO:0000256" key="1">
    <source>
        <dbReference type="SAM" id="MobiDB-lite"/>
    </source>
</evidence>